<dbReference type="EMBL" id="JANBVB010000267">
    <property type="protein sequence ID" value="KAJ2895685.1"/>
    <property type="molecule type" value="Genomic_DNA"/>
</dbReference>
<reference evidence="1" key="1">
    <citation type="submission" date="2022-07" db="EMBL/GenBank/DDBJ databases">
        <title>Phylogenomic reconstructions and comparative analyses of Kickxellomycotina fungi.</title>
        <authorList>
            <person name="Reynolds N.K."/>
            <person name="Stajich J.E."/>
            <person name="Barry K."/>
            <person name="Grigoriev I.V."/>
            <person name="Crous P."/>
            <person name="Smith M.E."/>
        </authorList>
    </citation>
    <scope>NUCLEOTIDE SEQUENCE</scope>
    <source>
        <strain evidence="1">CBS 190363</strain>
    </source>
</reference>
<proteinExistence type="predicted"/>
<accession>A0ACC1M4H8</accession>
<keyword evidence="2" id="KW-1185">Reference proteome</keyword>
<sequence>MFFSHDLLCSRNARFAAIWLLAHAPPRSARPRSVATKDINIPRACTDILQPPAPMSLRFVSSLMLGLAQTLLRQAAQLYADAHAARSRIVSAPWVAVTRSNANDHLLPPAQAIARVHVITLPDALVPEYPNCHASSEHWILMSTAHQTPRLRACQQLGWLANSNDSANSASTESCSMLPNSQESPPNPTPSYTAAWDDISIPDPDHVRRALPPTSLNSSPDLVLSCSESPPAHYISTDHNADMPLSDHREEQPSFHFDPDGNLLFADSNDHSHNMSLDADPHTQLLGHYFASNQPDIYSRDEQVALEAAENDVLAHADNRPFKRQRVFKRQPAESSSTFVSRVSDLWANTCYWHTESQPLLRAKFDKSTALCLVARQLQIATATYSVPDLCLAAYILEPPYQAPDSPSPALDAAYYDDNDDALELELGRAAFSPTQSPRLHTAAVVDGDDGNEHYPDIHLDIPWLNPNVFNPRLPVGQAFSIRAESSPEPAASYHSHHHSVSNTSRAPSLDPPSSDDGIEIQSFHLAAHNLEAPDQHPHSDEHGLDSFLDASQLGCSSSAADAFQLDKDSASFRQFALTRMADQASDRLVFDDLLLHPYRNRRVAARAFTDLLQMATKSVFAVNQFEPFATITITKF</sequence>
<name>A0ACC1M4H8_9FUNG</name>
<gene>
    <name evidence="1" type="primary">rec8</name>
    <name evidence="1" type="ORF">IWW38_002235</name>
</gene>
<organism evidence="1 2">
    <name type="scientific">Coemansia aciculifera</name>
    <dbReference type="NCBI Taxonomy" id="417176"/>
    <lineage>
        <taxon>Eukaryota</taxon>
        <taxon>Fungi</taxon>
        <taxon>Fungi incertae sedis</taxon>
        <taxon>Zoopagomycota</taxon>
        <taxon>Kickxellomycotina</taxon>
        <taxon>Kickxellomycetes</taxon>
        <taxon>Kickxellales</taxon>
        <taxon>Kickxellaceae</taxon>
        <taxon>Coemansia</taxon>
    </lineage>
</organism>
<dbReference type="Proteomes" id="UP001139981">
    <property type="component" value="Unassembled WGS sequence"/>
</dbReference>
<protein>
    <submittedName>
        <fullName evidence="1">R8 protein</fullName>
    </submittedName>
</protein>
<evidence type="ECO:0000313" key="2">
    <source>
        <dbReference type="Proteomes" id="UP001139981"/>
    </source>
</evidence>
<comment type="caution">
    <text evidence="1">The sequence shown here is derived from an EMBL/GenBank/DDBJ whole genome shotgun (WGS) entry which is preliminary data.</text>
</comment>
<evidence type="ECO:0000313" key="1">
    <source>
        <dbReference type="EMBL" id="KAJ2895685.1"/>
    </source>
</evidence>